<dbReference type="PANTHER" id="PTHR33048:SF162">
    <property type="entry name" value="SATRATOXIN BIOSYNTHESIS SC1 CLUSTER PROTEIN 4"/>
    <property type="match status" value="1"/>
</dbReference>
<feature type="domain" description="Rhodopsin" evidence="7">
    <location>
        <begin position="35"/>
        <end position="259"/>
    </location>
</feature>
<dbReference type="Proteomes" id="UP001150904">
    <property type="component" value="Unassembled WGS sequence"/>
</dbReference>
<dbReference type="InterPro" id="IPR052337">
    <property type="entry name" value="SAT4-like"/>
</dbReference>
<feature type="transmembrane region" description="Helical" evidence="6">
    <location>
        <begin position="75"/>
        <end position="92"/>
    </location>
</feature>
<dbReference type="GO" id="GO:0016020">
    <property type="term" value="C:membrane"/>
    <property type="evidence" value="ECO:0007669"/>
    <property type="project" value="UniProtKB-SubCell"/>
</dbReference>
<evidence type="ECO:0000256" key="4">
    <source>
        <dbReference type="ARBA" id="ARBA00023136"/>
    </source>
</evidence>
<evidence type="ECO:0000256" key="2">
    <source>
        <dbReference type="ARBA" id="ARBA00022692"/>
    </source>
</evidence>
<accession>A0A9W9JP28</accession>
<dbReference type="RefSeq" id="XP_058306893.1">
    <property type="nucleotide sequence ID" value="XM_058454644.1"/>
</dbReference>
<feature type="transmembrane region" description="Helical" evidence="6">
    <location>
        <begin position="20"/>
        <end position="39"/>
    </location>
</feature>
<dbReference type="PANTHER" id="PTHR33048">
    <property type="entry name" value="PTH11-LIKE INTEGRAL MEMBRANE PROTEIN (AFU_ORTHOLOGUE AFUA_5G11245)"/>
    <property type="match status" value="1"/>
</dbReference>
<feature type="transmembrane region" description="Helical" evidence="6">
    <location>
        <begin position="99"/>
        <end position="122"/>
    </location>
</feature>
<dbReference type="AlphaFoldDB" id="A0A9W9JP28"/>
<keyword evidence="3 6" id="KW-1133">Transmembrane helix</keyword>
<protein>
    <recommendedName>
        <fullName evidence="7">Rhodopsin domain-containing protein</fullName>
    </recommendedName>
</protein>
<reference evidence="8" key="2">
    <citation type="journal article" date="2023" name="IMA Fungus">
        <title>Comparative genomic study of the Penicillium genus elucidates a diverse pangenome and 15 lateral gene transfer events.</title>
        <authorList>
            <person name="Petersen C."/>
            <person name="Sorensen T."/>
            <person name="Nielsen M.R."/>
            <person name="Sondergaard T.E."/>
            <person name="Sorensen J.L."/>
            <person name="Fitzpatrick D.A."/>
            <person name="Frisvad J.C."/>
            <person name="Nielsen K.L."/>
        </authorList>
    </citation>
    <scope>NUCLEOTIDE SEQUENCE</scope>
    <source>
        <strain evidence="8">IBT 15544</strain>
    </source>
</reference>
<name>A0A9W9JP28_9EURO</name>
<dbReference type="InterPro" id="IPR049326">
    <property type="entry name" value="Rhodopsin_dom_fungi"/>
</dbReference>
<reference evidence="8" key="1">
    <citation type="submission" date="2022-12" db="EMBL/GenBank/DDBJ databases">
        <authorList>
            <person name="Petersen C."/>
        </authorList>
    </citation>
    <scope>NUCLEOTIDE SEQUENCE</scope>
    <source>
        <strain evidence="8">IBT 15544</strain>
    </source>
</reference>
<comment type="subcellular location">
    <subcellularLocation>
        <location evidence="1">Membrane</location>
        <topology evidence="1">Multi-pass membrane protein</topology>
    </subcellularLocation>
</comment>
<evidence type="ECO:0000256" key="3">
    <source>
        <dbReference type="ARBA" id="ARBA00022989"/>
    </source>
</evidence>
<evidence type="ECO:0000256" key="6">
    <source>
        <dbReference type="SAM" id="Phobius"/>
    </source>
</evidence>
<dbReference type="GeneID" id="83181945"/>
<dbReference type="OrthoDB" id="444631at2759"/>
<keyword evidence="2 6" id="KW-0812">Transmembrane</keyword>
<feature type="transmembrane region" description="Helical" evidence="6">
    <location>
        <begin position="134"/>
        <end position="156"/>
    </location>
</feature>
<keyword evidence="9" id="KW-1185">Reference proteome</keyword>
<organism evidence="8 9">
    <name type="scientific">Penicillium cinerascens</name>
    <dbReference type="NCBI Taxonomy" id="70096"/>
    <lineage>
        <taxon>Eukaryota</taxon>
        <taxon>Fungi</taxon>
        <taxon>Dikarya</taxon>
        <taxon>Ascomycota</taxon>
        <taxon>Pezizomycotina</taxon>
        <taxon>Eurotiomycetes</taxon>
        <taxon>Eurotiomycetidae</taxon>
        <taxon>Eurotiales</taxon>
        <taxon>Aspergillaceae</taxon>
        <taxon>Penicillium</taxon>
    </lineage>
</organism>
<keyword evidence="4 6" id="KW-0472">Membrane</keyword>
<comment type="similarity">
    <text evidence="5">Belongs to the SAT4 family.</text>
</comment>
<dbReference type="Pfam" id="PF20684">
    <property type="entry name" value="Fung_rhodopsin"/>
    <property type="match status" value="1"/>
</dbReference>
<feature type="transmembrane region" description="Helical" evidence="6">
    <location>
        <begin position="177"/>
        <end position="202"/>
    </location>
</feature>
<evidence type="ECO:0000256" key="1">
    <source>
        <dbReference type="ARBA" id="ARBA00004141"/>
    </source>
</evidence>
<evidence type="ECO:0000259" key="7">
    <source>
        <dbReference type="Pfam" id="PF20684"/>
    </source>
</evidence>
<evidence type="ECO:0000256" key="5">
    <source>
        <dbReference type="ARBA" id="ARBA00038359"/>
    </source>
</evidence>
<dbReference type="EMBL" id="JAPQKR010000014">
    <property type="protein sequence ID" value="KAJ5198465.1"/>
    <property type="molecule type" value="Genomic_DNA"/>
</dbReference>
<feature type="transmembrane region" description="Helical" evidence="6">
    <location>
        <begin position="51"/>
        <end position="69"/>
    </location>
</feature>
<proteinExistence type="inferred from homology"/>
<feature type="transmembrane region" description="Helical" evidence="6">
    <location>
        <begin position="214"/>
        <end position="235"/>
    </location>
</feature>
<gene>
    <name evidence="8" type="ORF">N7498_007582</name>
</gene>
<comment type="caution">
    <text evidence="8">The sequence shown here is derived from an EMBL/GenBank/DDBJ whole genome shotgun (WGS) entry which is preliminary data.</text>
</comment>
<evidence type="ECO:0000313" key="8">
    <source>
        <dbReference type="EMBL" id="KAJ5198465.1"/>
    </source>
</evidence>
<evidence type="ECO:0000313" key="9">
    <source>
        <dbReference type="Proteomes" id="UP001150904"/>
    </source>
</evidence>
<sequence length="358" mass="39635">MGVPAPQGIATTLSANGLVAVTWTGAALGILFTAIRIAIRLTQMKCLLTDDYFVLLALTFLIGNAVLQTLQAPHLYYLALDLTGPDIVYHVTLYTRYEFAIIGVFWSVLWAIKGSFLALFWIISDGLPQYRRAWWATTIFAILAYIGCWFASVFTCHPASDYFKFGKCMKPIDRRGSVISICYSTAVDIITDLLIMSLPLRILWNARINSKQKVGLVIVFSLGFIIIATAIIRAVEISGKAYSDQAALAVWSIAESSICMGSYTYGSSGFNPDSYNRNASTRLTRRSHTASWSELALPLQDRSIYHNLDNEIYEQNVHITGGHESAASPQKKFQGSAEDYELKGDIKTVKEFSVVSST</sequence>